<accession>A0AC60Q1P7</accession>
<gene>
    <name evidence="1" type="ORF">HPB47_025367</name>
</gene>
<evidence type="ECO:0000313" key="1">
    <source>
        <dbReference type="EMBL" id="KAG0427587.1"/>
    </source>
</evidence>
<sequence length="770" mass="84882">MGQRDSRVRLPVTRPVFVFVPPDPTLVFLDEAMLKLLLNHWQESYSKSPVRVTSEDPLLCTDLAKTRPNEEFLVSRVNPLFVDSSTEASPSGTIKKSSETTADVHNPQDGDEPDSSTLAKNPPEPPDPPPTPTTASTATPDSGSIASTSTRAAHEPKGEATESETQLEPRELSPHHQISPQPESLAKPEGQSDTQKTDTWNSDRSSSPRPLVELREWQENGKKQEDHVLNRLRNSGRASIITKEKLSLVEKVIAERLGKRIPEPGIRRTIELLNKDAVPASQEAQPTKQQEYVQLDSGAEVKTDFRADSKEDVKTEVKTDLKKDFKTNVETDVKTVVRADVQTELKANPPPVAPPLPPAPVVAPVSVLDGSVQIEDIRKPQESSLEADAADSNPKDEAAGAVRMPKIEDGSTQSDSMTDSSNKKPEVKDKSSGPSTSEDSGITRGDQVYSDSGKRKVATKSDSSEQSSTESTKGKRQRRTKKEALRESMRRRQKSNYKSRCSACKNVLPKKDRPPHPRVHKHKRSAESGLVSGSGSLSDLAFEYPYLSDPCPAHCRHKRSSITCMESCRDYPCEDFCNSVYRYPPGHGPYEACPCGCVHNTALLPECCHWGDAPRSRYSWNGSEAAGPAAGACTCRRSHPAYSSRRKVKFAHRPGSKEALKSDLNEDEEDEPDKGDRSPTGSKCDQDSLADAPSKDPLPNGHVLAENGLLEKQQTNGVPYAWEEWQQYMRQKTLRSRRKRALCMGVIALSIILFVGVTVSVGLAYLRKKF</sequence>
<dbReference type="Proteomes" id="UP000805193">
    <property type="component" value="Unassembled WGS sequence"/>
</dbReference>
<organism evidence="1 2">
    <name type="scientific">Ixodes persulcatus</name>
    <name type="common">Taiga tick</name>
    <dbReference type="NCBI Taxonomy" id="34615"/>
    <lineage>
        <taxon>Eukaryota</taxon>
        <taxon>Metazoa</taxon>
        <taxon>Ecdysozoa</taxon>
        <taxon>Arthropoda</taxon>
        <taxon>Chelicerata</taxon>
        <taxon>Arachnida</taxon>
        <taxon>Acari</taxon>
        <taxon>Parasitiformes</taxon>
        <taxon>Ixodida</taxon>
        <taxon>Ixodoidea</taxon>
        <taxon>Ixodidae</taxon>
        <taxon>Ixodinae</taxon>
        <taxon>Ixodes</taxon>
    </lineage>
</organism>
<comment type="caution">
    <text evidence="1">The sequence shown here is derived from an EMBL/GenBank/DDBJ whole genome shotgun (WGS) entry which is preliminary data.</text>
</comment>
<proteinExistence type="predicted"/>
<evidence type="ECO:0000313" key="2">
    <source>
        <dbReference type="Proteomes" id="UP000805193"/>
    </source>
</evidence>
<protein>
    <submittedName>
        <fullName evidence="1">Uncharacterized protein</fullName>
    </submittedName>
</protein>
<dbReference type="EMBL" id="JABSTQ010009610">
    <property type="protein sequence ID" value="KAG0427587.1"/>
    <property type="molecule type" value="Genomic_DNA"/>
</dbReference>
<reference evidence="1 2" key="1">
    <citation type="journal article" date="2020" name="Cell">
        <title>Large-Scale Comparative Analyses of Tick Genomes Elucidate Their Genetic Diversity and Vector Capacities.</title>
        <authorList>
            <consortium name="Tick Genome and Microbiome Consortium (TIGMIC)"/>
            <person name="Jia N."/>
            <person name="Wang J."/>
            <person name="Shi W."/>
            <person name="Du L."/>
            <person name="Sun Y."/>
            <person name="Zhan W."/>
            <person name="Jiang J.F."/>
            <person name="Wang Q."/>
            <person name="Zhang B."/>
            <person name="Ji P."/>
            <person name="Bell-Sakyi L."/>
            <person name="Cui X.M."/>
            <person name="Yuan T.T."/>
            <person name="Jiang B.G."/>
            <person name="Yang W.F."/>
            <person name="Lam T.T."/>
            <person name="Chang Q.C."/>
            <person name="Ding S.J."/>
            <person name="Wang X.J."/>
            <person name="Zhu J.G."/>
            <person name="Ruan X.D."/>
            <person name="Zhao L."/>
            <person name="Wei J.T."/>
            <person name="Ye R.Z."/>
            <person name="Que T.C."/>
            <person name="Du C.H."/>
            <person name="Zhou Y.H."/>
            <person name="Cheng J.X."/>
            <person name="Dai P.F."/>
            <person name="Guo W.B."/>
            <person name="Han X.H."/>
            <person name="Huang E.J."/>
            <person name="Li L.F."/>
            <person name="Wei W."/>
            <person name="Gao Y.C."/>
            <person name="Liu J.Z."/>
            <person name="Shao H.Z."/>
            <person name="Wang X."/>
            <person name="Wang C.C."/>
            <person name="Yang T.C."/>
            <person name="Huo Q.B."/>
            <person name="Li W."/>
            <person name="Chen H.Y."/>
            <person name="Chen S.E."/>
            <person name="Zhou L.G."/>
            <person name="Ni X.B."/>
            <person name="Tian J.H."/>
            <person name="Sheng Y."/>
            <person name="Liu T."/>
            <person name="Pan Y.S."/>
            <person name="Xia L.Y."/>
            <person name="Li J."/>
            <person name="Zhao F."/>
            <person name="Cao W.C."/>
        </authorList>
    </citation>
    <scope>NUCLEOTIDE SEQUENCE [LARGE SCALE GENOMIC DNA]</scope>
    <source>
        <strain evidence="1">Iper-2018</strain>
    </source>
</reference>
<keyword evidence="2" id="KW-1185">Reference proteome</keyword>
<name>A0AC60Q1P7_IXOPE</name>